<dbReference type="SMART" id="SM00282">
    <property type="entry name" value="LamG"/>
    <property type="match status" value="6"/>
</dbReference>
<comment type="caution">
    <text evidence="2">Lacks conserved residue(s) required for the propagation of feature annotation.</text>
</comment>
<keyword evidence="4" id="KW-0472">Membrane</keyword>
<dbReference type="PROSITE" id="PS01186">
    <property type="entry name" value="EGF_2"/>
    <property type="match status" value="1"/>
</dbReference>
<reference evidence="9" key="1">
    <citation type="submission" date="2016-11" db="UniProtKB">
        <authorList>
            <consortium name="WormBaseParasite"/>
        </authorList>
    </citation>
    <scope>IDENTIFICATION</scope>
</reference>
<evidence type="ECO:0000256" key="4">
    <source>
        <dbReference type="SAM" id="Phobius"/>
    </source>
</evidence>
<dbReference type="InterPro" id="IPR001791">
    <property type="entry name" value="Laminin_G"/>
</dbReference>
<feature type="region of interest" description="Disordered" evidence="3">
    <location>
        <begin position="842"/>
        <end position="875"/>
    </location>
</feature>
<keyword evidence="1 2" id="KW-1015">Disulfide bond</keyword>
<dbReference type="WBParaSite" id="maker-uti_cns_0048105-snap-gene-0.4-mRNA-1">
    <property type="protein sequence ID" value="maker-uti_cns_0048105-snap-gene-0.4-mRNA-1"/>
    <property type="gene ID" value="maker-uti_cns_0048105-snap-gene-0.4"/>
</dbReference>
<dbReference type="PROSITE" id="PS50026">
    <property type="entry name" value="EGF_3"/>
    <property type="match status" value="1"/>
</dbReference>
<feature type="chain" id="PRO_5009321842" evidence="5">
    <location>
        <begin position="21"/>
        <end position="2490"/>
    </location>
</feature>
<dbReference type="PROSITE" id="PS50025">
    <property type="entry name" value="LAM_G_DOMAIN"/>
    <property type="match status" value="3"/>
</dbReference>
<dbReference type="PANTHER" id="PTHR15036">
    <property type="entry name" value="PIKACHURIN-LIKE PROTEIN"/>
    <property type="match status" value="1"/>
</dbReference>
<keyword evidence="4" id="KW-1133">Transmembrane helix</keyword>
<feature type="signal peptide" evidence="5">
    <location>
        <begin position="1"/>
        <end position="20"/>
    </location>
</feature>
<feature type="disulfide bond" evidence="2">
    <location>
        <begin position="1614"/>
        <end position="1623"/>
    </location>
</feature>
<evidence type="ECO:0000256" key="5">
    <source>
        <dbReference type="SAM" id="SignalP"/>
    </source>
</evidence>
<dbReference type="CDD" id="cd00110">
    <property type="entry name" value="LamG"/>
    <property type="match status" value="4"/>
</dbReference>
<name>A0A1I8JJ77_9PLAT</name>
<dbReference type="InterPro" id="IPR013320">
    <property type="entry name" value="ConA-like_dom_sf"/>
</dbReference>
<dbReference type="PANTHER" id="PTHR15036:SF49">
    <property type="entry name" value="AXOTACTIN"/>
    <property type="match status" value="1"/>
</dbReference>
<accession>A0A1I8JJ77</accession>
<dbReference type="InterPro" id="IPR000742">
    <property type="entry name" value="EGF"/>
</dbReference>
<feature type="disulfide bond" evidence="2">
    <location>
        <begin position="1595"/>
        <end position="1612"/>
    </location>
</feature>
<dbReference type="Proteomes" id="UP000095280">
    <property type="component" value="Unplaced"/>
</dbReference>
<dbReference type="Gene3D" id="2.10.25.10">
    <property type="entry name" value="Laminin"/>
    <property type="match status" value="1"/>
</dbReference>
<sequence>MSLQQQWLLLQLLCIVGLQAIAIDTAAHCPTDRYDAVFAAPNANVSSLYNGHGARLSYSTLQGVTVTENSDFLVLNPVEGRCFANLSECACGLYIRLLFKPLLGHQDLTLFAAGPRLGSVRLGLDSSNRLLAGVSDSDRDWLATGGSVAENEWGLAELDWHPLAGGLRLYLNSRLVGRDAAGSVRTGQPAAPGYGPYKAGWTLGLDRTVPHPPMIDTKKFVVYSLHVSAAGRDKDRAEDSAGEPVRALVLPFESADGAWVPHPDLPGGGFQLNGSARLLPASFGRALRLPGRPDSLIRLPLPGADRPCLASAASCGRGFTLRAWLRPLALPGASAPLLSAPTFRLSAGAGGRLAVRFVDADTGEVWLASGGAAVSLNSWHLVEFAWQRGLGLRLWLNGSLAAAAADSAKKSVGKAGGGPTVLHVGGDPPAEGGAGGSSWPAFDLDELQLWEAGRRELTAAKLLVPPLRRCGVDDEAEAANFRLSREGFSVDLLLPASRGGVERPLLSTGGQPSLEVTLRAAGGLTVSVSLGKHLWRASIPASGLTSGRPANLTVSWQREAGLFVYLDNSLATAAYLARTLAEQPTANPLAGPSVAREVRSSLAWWNARYSHVLNRGLFDSFVAKDDKSSRKEAASPGAYQNQEPGSSGRVQSVRIGRDGQVVYSFSGIPSNLQQQLDLRFSTWQTDALLWYSNRHGNANVTIYLRDGLLHIEYKYIQDIGVDARHVMSGLITMRPKYILHDGRMHLLSVRKVDGRLRVTIDGDQVESHSVSRDNFWLVPDRGNVNLARHPDHTVTPAFSGEVGGAVVQAGGRSIDLLAELAKAPGRASVPFSMTGSVSVVYEPPPTPRPTLPPPPSPPPPARVEPGGGLTSPRDKVSFTVEGSELTMSSFDRLGRRIEIEFITNEPRGVLFYTGYDPSPMESSCFLVLEIFDGVLYFVVGPPTVPWVRDYRYRLSREGAPVNDMRPHVVRLWVEGREPAVMLDGERKNLGDMNLLRADWQFNTYTYVGYDTESRLPFLCWSRVKFSGCINYIRTGASTENSQWYYIQKESLVVHQSNAVGRKVGCHMPRYLPCTEPVQNRYSGKLVDVCFPLMQRATDARTCSNRWQHNHLLSENRDLAIAGRNSAPTLNFFCDCRHTQYTRRAPDDVEFSFLGASSAPLKTVDGNEQYLVARFKKAGSNLHTYHDDITIRFKTQHPTGCLFKAMQNESRIFMEAYLQDGRPVIATNLHFSGTRHASASLTPQVLQMTSSNSRRYDDNKWHTLIVKRRANSLAFYVDDDTPGAELGKTELKVDSRDGFVWTTDAIEIAGCNLVTMPGPYNNFYGFEGSLQNFYWLTSRYLYDLFLPSKLYNLDERVKPPHLKPTAAPPTRPSPPEKLPSKFIVTFLGSHLYSRASGQTVQVRNSDQNGFTMELSFRTRASNGLLVLLDALMESGRYFGLELYRGRLRYTFSLQAGEATSDYVAYPHSLNDDRWHRVWLHIFTPHRYGRDSLRMYFAVDGMHVEGPQIVNSFFYQCNAYVAGVPDRLAARLSSMGFLSHADHRLSGCLASLIFYNQLRGEFRPLDERRLLDSQPSSSVLWGSACRLVSCADRPGYCMNGGVCRDGDSTGRLVCDCPSGVGGDRCELRPTCPAGHCGSRGTCDCQGRYPCSPRCICQTGWWGDRCEYRVACPTDFLCHNGGTCERARARLQPPLPLPTRLRWQPLRAATPVRPRPLPERRHLPLRPDALRRGVCLTLCNCRRHYSGTNCANFDCMAYLNNCNGLGRCACSSEADCRCQCENGYTGSTCDIRPELCGDFDCRNGGLCRVISGRRSCDCSRSGYLSEPGSDGLCTRQGVGFLISAEADKLPDGYQPVPGGYYVLRVAPPRLTNADNVTVGFQTFRGTGTILTFNGTNGRYWSLEAEDGQLKINRQGVRHVINARPHGGLDNGGYHTVYIERLGGQFRVFVDDQLAPVLSTYMSSFPYHQIIFGANSDGQNLFSGTVGNFRWNGEVFGTGSFPDSGKRPSQDNVKLVPIPATLRQPPNSLGHSDQAGGQQAILRLPVGAAQPISAGGTYQARTVLATVSNRRGQFWQLFLKGGAVHLRDSITGDHRTVYAAAVNDGQSHVITGRREGQGVSLSVDKVRAQEDLYALHRDLLEPDGRFAHGGLRLGGGNFSEGVGRPETAICFVGALGDTEWLGIRPVETDGKLCIGCQLHPSDVQLIEFPTALPRLDGDIVSPFRPGLRLPPNGGYADVGVGGGGGGGVDSGLLFPGSDGVVNAVGAGAIVLAGGAGGGGGGAAGAGGLAAAGVGAGGLGVVSAWIAGLLLALLLLLSSLLWAFCHCKPGYCLCCAKGAAGGGYAVAEAEALSNEMNLSLMKATLSSQPPTPAINAATNTELSAKADIDAMDTRNGLFGAGAGAGAGGGGGASVNARSATLVAGATAAPLLTAADSRAATYNYRSERTELTAVRNQFGTAFSSGRRRRHANGATASVDGAINQVRCRAETVVRPC</sequence>
<dbReference type="Gene3D" id="2.60.120.200">
    <property type="match status" value="7"/>
</dbReference>
<evidence type="ECO:0000256" key="3">
    <source>
        <dbReference type="SAM" id="MobiDB-lite"/>
    </source>
</evidence>
<keyword evidence="5" id="KW-0732">Signal</keyword>
<organism evidence="8 9">
    <name type="scientific">Macrostomum lignano</name>
    <dbReference type="NCBI Taxonomy" id="282301"/>
    <lineage>
        <taxon>Eukaryota</taxon>
        <taxon>Metazoa</taxon>
        <taxon>Spiralia</taxon>
        <taxon>Lophotrochozoa</taxon>
        <taxon>Platyhelminthes</taxon>
        <taxon>Rhabditophora</taxon>
        <taxon>Macrostomorpha</taxon>
        <taxon>Macrostomida</taxon>
        <taxon>Macrostomidae</taxon>
        <taxon>Macrostomum</taxon>
    </lineage>
</organism>
<dbReference type="Pfam" id="PF13385">
    <property type="entry name" value="Laminin_G_3"/>
    <property type="match status" value="1"/>
</dbReference>
<evidence type="ECO:0000313" key="9">
    <source>
        <dbReference type="WBParaSite" id="maker-uti_cns_0048105-snap-gene-0.4-mRNA-1"/>
    </source>
</evidence>
<protein>
    <submittedName>
        <fullName evidence="9">LAM_G_DOMAIN domain-containing protein</fullName>
    </submittedName>
</protein>
<evidence type="ECO:0000313" key="8">
    <source>
        <dbReference type="Proteomes" id="UP000095280"/>
    </source>
</evidence>
<feature type="compositionally biased region" description="Polar residues" evidence="3">
    <location>
        <begin position="638"/>
        <end position="650"/>
    </location>
</feature>
<evidence type="ECO:0000259" key="7">
    <source>
        <dbReference type="PROSITE" id="PS50026"/>
    </source>
</evidence>
<dbReference type="Pfam" id="PF02210">
    <property type="entry name" value="Laminin_G_2"/>
    <property type="match status" value="5"/>
</dbReference>
<dbReference type="PROSITE" id="PS00022">
    <property type="entry name" value="EGF_1"/>
    <property type="match status" value="2"/>
</dbReference>
<feature type="domain" description="EGF-like" evidence="7">
    <location>
        <begin position="1584"/>
        <end position="1624"/>
    </location>
</feature>
<keyword evidence="2" id="KW-0245">EGF-like domain</keyword>
<evidence type="ECO:0000259" key="6">
    <source>
        <dbReference type="PROSITE" id="PS50025"/>
    </source>
</evidence>
<dbReference type="CDD" id="cd00054">
    <property type="entry name" value="EGF_CA"/>
    <property type="match status" value="1"/>
</dbReference>
<dbReference type="InterPro" id="IPR050372">
    <property type="entry name" value="Neurexin-related_CASP"/>
</dbReference>
<feature type="region of interest" description="Disordered" evidence="3">
    <location>
        <begin position="629"/>
        <end position="650"/>
    </location>
</feature>
<dbReference type="SUPFAM" id="SSF49899">
    <property type="entry name" value="Concanavalin A-like lectins/glucanases"/>
    <property type="match status" value="7"/>
</dbReference>
<evidence type="ECO:0000256" key="1">
    <source>
        <dbReference type="ARBA" id="ARBA00023157"/>
    </source>
</evidence>
<proteinExistence type="predicted"/>
<evidence type="ECO:0000256" key="2">
    <source>
        <dbReference type="PROSITE-ProRule" id="PRU00076"/>
    </source>
</evidence>
<feature type="domain" description="Laminin G" evidence="6">
    <location>
        <begin position="877"/>
        <end position="1065"/>
    </location>
</feature>
<keyword evidence="4" id="KW-0812">Transmembrane</keyword>
<dbReference type="SMART" id="SM00181">
    <property type="entry name" value="EGF"/>
    <property type="match status" value="5"/>
</dbReference>
<dbReference type="GO" id="GO:0016020">
    <property type="term" value="C:membrane"/>
    <property type="evidence" value="ECO:0007669"/>
    <property type="project" value="UniProtKB-SubCell"/>
</dbReference>
<feature type="domain" description="Laminin G" evidence="6">
    <location>
        <begin position="1383"/>
        <end position="1583"/>
    </location>
</feature>
<feature type="transmembrane region" description="Helical" evidence="4">
    <location>
        <begin position="2299"/>
        <end position="2319"/>
    </location>
</feature>
<keyword evidence="8" id="KW-1185">Reference proteome</keyword>
<feature type="domain" description="Laminin G" evidence="6">
    <location>
        <begin position="650"/>
        <end position="834"/>
    </location>
</feature>
<feature type="compositionally biased region" description="Pro residues" evidence="3">
    <location>
        <begin position="842"/>
        <end position="862"/>
    </location>
</feature>